<organism evidence="1 2">
    <name type="scientific">Electrophorus voltai</name>
    <dbReference type="NCBI Taxonomy" id="2609070"/>
    <lineage>
        <taxon>Eukaryota</taxon>
        <taxon>Metazoa</taxon>
        <taxon>Chordata</taxon>
        <taxon>Craniata</taxon>
        <taxon>Vertebrata</taxon>
        <taxon>Euteleostomi</taxon>
        <taxon>Actinopterygii</taxon>
        <taxon>Neopterygii</taxon>
        <taxon>Teleostei</taxon>
        <taxon>Ostariophysi</taxon>
        <taxon>Gymnotiformes</taxon>
        <taxon>Gymnotoidei</taxon>
        <taxon>Gymnotidae</taxon>
        <taxon>Electrophorus</taxon>
    </lineage>
</organism>
<evidence type="ECO:0000313" key="1">
    <source>
        <dbReference type="EMBL" id="KAK1801552.1"/>
    </source>
</evidence>
<proteinExistence type="predicted"/>
<protein>
    <submittedName>
        <fullName evidence="1">Uncharacterized protein</fullName>
    </submittedName>
</protein>
<dbReference type="Proteomes" id="UP001239994">
    <property type="component" value="Unassembled WGS sequence"/>
</dbReference>
<name>A0AAD8ZLI3_9TELE</name>
<gene>
    <name evidence="1" type="ORF">P4O66_004529</name>
</gene>
<accession>A0AAD8ZLI3</accession>
<dbReference type="AlphaFoldDB" id="A0AAD8ZLI3"/>
<sequence>MEEEAELLVEEAELLVEEAELLVEVQHVLQLIPKMPISAGSMRHTWCKGPAVSSPVPLHRSYSGPREEVLNTQRRARAPWFPDRTVRLEEADRQG</sequence>
<keyword evidence="2" id="KW-1185">Reference proteome</keyword>
<dbReference type="EMBL" id="JAROKS010000008">
    <property type="protein sequence ID" value="KAK1801552.1"/>
    <property type="molecule type" value="Genomic_DNA"/>
</dbReference>
<evidence type="ECO:0000313" key="2">
    <source>
        <dbReference type="Proteomes" id="UP001239994"/>
    </source>
</evidence>
<reference evidence="1" key="1">
    <citation type="submission" date="2023-03" db="EMBL/GenBank/DDBJ databases">
        <title>Electrophorus voltai genome.</title>
        <authorList>
            <person name="Bian C."/>
        </authorList>
    </citation>
    <scope>NUCLEOTIDE SEQUENCE</scope>
    <source>
        <strain evidence="1">CB-2022</strain>
        <tissue evidence="1">Muscle</tissue>
    </source>
</reference>
<comment type="caution">
    <text evidence="1">The sequence shown here is derived from an EMBL/GenBank/DDBJ whole genome shotgun (WGS) entry which is preliminary data.</text>
</comment>